<keyword evidence="12" id="KW-1185">Reference proteome</keyword>
<dbReference type="GO" id="GO:0005886">
    <property type="term" value="C:plasma membrane"/>
    <property type="evidence" value="ECO:0007669"/>
    <property type="project" value="TreeGrafter"/>
</dbReference>
<comment type="caution">
    <text evidence="11">The sequence shown here is derived from an EMBL/GenBank/DDBJ whole genome shotgun (WGS) entry which is preliminary data.</text>
</comment>
<evidence type="ECO:0000256" key="8">
    <source>
        <dbReference type="ARBA" id="ARBA00023032"/>
    </source>
</evidence>
<evidence type="ECO:0000256" key="1">
    <source>
        <dbReference type="ARBA" id="ARBA00004141"/>
    </source>
</evidence>
<dbReference type="PANTHER" id="PTHR37468">
    <property type="entry name" value="SULFATE TRANSPORTER CYSZ"/>
    <property type="match status" value="1"/>
</dbReference>
<feature type="transmembrane region" description="Helical" evidence="10">
    <location>
        <begin position="26"/>
        <end position="45"/>
    </location>
</feature>
<sequence>MKLLKDFGFGLRTYSEALNYIFRKRLAWFFIFPLLLNILLFWVGWDYISSLSDQTQTYLQNWLDLENADFWGSGFLKATIGGFIWIVFKVLFFLIFAYFGGYIIIIIMSPVFSYLSERTEKIKTGNDYPFEFRQLVKDIIRGVFIAVRNLCIELLLTVLMFFLSFIPIIGWASAIMLFFISSYFYGFSFLDYAIERKRLSIKESVQFMRENKGIVIANGFVFSLCLIVPFCGVSISSFAAIISVVAGTLAVNEIWEKEKR</sequence>
<keyword evidence="9 10" id="KW-0472">Membrane</keyword>
<keyword evidence="7 10" id="KW-1133">Transmembrane helix</keyword>
<keyword evidence="4" id="KW-0997">Cell inner membrane</keyword>
<dbReference type="Pfam" id="PF07264">
    <property type="entry name" value="EI24"/>
    <property type="match status" value="1"/>
</dbReference>
<keyword evidence="3" id="KW-1003">Cell membrane</keyword>
<dbReference type="PANTHER" id="PTHR37468:SF1">
    <property type="entry name" value="SULFATE TRANSPORTER CYSZ"/>
    <property type="match status" value="1"/>
</dbReference>
<keyword evidence="6 10" id="KW-0812">Transmembrane</keyword>
<evidence type="ECO:0000256" key="6">
    <source>
        <dbReference type="ARBA" id="ARBA00022692"/>
    </source>
</evidence>
<dbReference type="RefSeq" id="WP_110360237.1">
    <property type="nucleotide sequence ID" value="NZ_QFLI01000003.1"/>
</dbReference>
<evidence type="ECO:0000313" key="11">
    <source>
        <dbReference type="EMBL" id="PXY01425.1"/>
    </source>
</evidence>
<reference evidence="11 12" key="1">
    <citation type="submission" date="2018-05" db="EMBL/GenBank/DDBJ databases">
        <title>Marinifilum breve JC075T sp. nov., a marine bacterium isolated from Yongle Blue Hole in the South China Sea.</title>
        <authorList>
            <person name="Fu T."/>
        </authorList>
    </citation>
    <scope>NUCLEOTIDE SEQUENCE [LARGE SCALE GENOMIC DNA]</scope>
    <source>
        <strain evidence="11 12">JC075</strain>
    </source>
</reference>
<evidence type="ECO:0000313" key="12">
    <source>
        <dbReference type="Proteomes" id="UP000248079"/>
    </source>
</evidence>
<dbReference type="OrthoDB" id="9787566at2"/>
<feature type="transmembrane region" description="Helical" evidence="10">
    <location>
        <begin position="143"/>
        <end position="162"/>
    </location>
</feature>
<feature type="transmembrane region" description="Helical" evidence="10">
    <location>
        <begin position="236"/>
        <end position="255"/>
    </location>
</feature>
<evidence type="ECO:0000256" key="9">
    <source>
        <dbReference type="ARBA" id="ARBA00023136"/>
    </source>
</evidence>
<comment type="subcellular location">
    <subcellularLocation>
        <location evidence="1">Membrane</location>
        <topology evidence="1">Multi-pass membrane protein</topology>
    </subcellularLocation>
</comment>
<evidence type="ECO:0000256" key="4">
    <source>
        <dbReference type="ARBA" id="ARBA00022519"/>
    </source>
</evidence>
<keyword evidence="8" id="KW-0764">Sulfate transport</keyword>
<dbReference type="GO" id="GO:0009675">
    <property type="term" value="F:high-affinity sulfate:proton symporter activity"/>
    <property type="evidence" value="ECO:0007669"/>
    <property type="project" value="TreeGrafter"/>
</dbReference>
<dbReference type="GO" id="GO:0000103">
    <property type="term" value="P:sulfate assimilation"/>
    <property type="evidence" value="ECO:0007669"/>
    <property type="project" value="TreeGrafter"/>
</dbReference>
<dbReference type="Proteomes" id="UP000248079">
    <property type="component" value="Unassembled WGS sequence"/>
</dbReference>
<gene>
    <name evidence="11" type="ORF">DF185_08035</name>
</gene>
<accession>A0A2V3ZXL3</accession>
<evidence type="ECO:0000256" key="5">
    <source>
        <dbReference type="ARBA" id="ARBA00022605"/>
    </source>
</evidence>
<dbReference type="EMBL" id="QFLI01000003">
    <property type="protein sequence ID" value="PXY01425.1"/>
    <property type="molecule type" value="Genomic_DNA"/>
</dbReference>
<dbReference type="AlphaFoldDB" id="A0A2V3ZXL3"/>
<feature type="transmembrane region" description="Helical" evidence="10">
    <location>
        <begin position="213"/>
        <end position="230"/>
    </location>
</feature>
<keyword evidence="2" id="KW-0813">Transport</keyword>
<evidence type="ECO:0008006" key="13">
    <source>
        <dbReference type="Google" id="ProtNLM"/>
    </source>
</evidence>
<evidence type="ECO:0000256" key="7">
    <source>
        <dbReference type="ARBA" id="ARBA00022989"/>
    </source>
</evidence>
<protein>
    <recommendedName>
        <fullName evidence="13">Cysteine biosynthesis protein CysZ</fullName>
    </recommendedName>
</protein>
<evidence type="ECO:0000256" key="10">
    <source>
        <dbReference type="SAM" id="Phobius"/>
    </source>
</evidence>
<proteinExistence type="predicted"/>
<keyword evidence="5" id="KW-0028">Amino-acid biosynthesis</keyword>
<feature type="transmembrane region" description="Helical" evidence="10">
    <location>
        <begin position="82"/>
        <end position="115"/>
    </location>
</feature>
<feature type="transmembrane region" description="Helical" evidence="10">
    <location>
        <begin position="168"/>
        <end position="192"/>
    </location>
</feature>
<evidence type="ECO:0000256" key="2">
    <source>
        <dbReference type="ARBA" id="ARBA00022448"/>
    </source>
</evidence>
<dbReference type="InterPro" id="IPR059112">
    <property type="entry name" value="CysZ/EI24"/>
</dbReference>
<organism evidence="11 12">
    <name type="scientific">Marinifilum breve</name>
    <dbReference type="NCBI Taxonomy" id="2184082"/>
    <lineage>
        <taxon>Bacteria</taxon>
        <taxon>Pseudomonadati</taxon>
        <taxon>Bacteroidota</taxon>
        <taxon>Bacteroidia</taxon>
        <taxon>Marinilabiliales</taxon>
        <taxon>Marinifilaceae</taxon>
    </lineage>
</organism>
<dbReference type="InterPro" id="IPR050480">
    <property type="entry name" value="CysZ-like"/>
</dbReference>
<dbReference type="GO" id="GO:0019344">
    <property type="term" value="P:cysteine biosynthetic process"/>
    <property type="evidence" value="ECO:0007669"/>
    <property type="project" value="TreeGrafter"/>
</dbReference>
<name>A0A2V3ZXL3_9BACT</name>
<evidence type="ECO:0000256" key="3">
    <source>
        <dbReference type="ARBA" id="ARBA00022475"/>
    </source>
</evidence>